<comment type="caution">
    <text evidence="1">The sequence shown here is derived from an EMBL/GenBank/DDBJ whole genome shotgun (WGS) entry which is preliminary data.</text>
</comment>
<reference evidence="1" key="1">
    <citation type="submission" date="2021-06" db="EMBL/GenBank/DDBJ databases">
        <authorList>
            <person name="Kallberg Y."/>
            <person name="Tangrot J."/>
            <person name="Rosling A."/>
        </authorList>
    </citation>
    <scope>NUCLEOTIDE SEQUENCE</scope>
    <source>
        <strain evidence="1">MA453B</strain>
    </source>
</reference>
<evidence type="ECO:0000313" key="2">
    <source>
        <dbReference type="Proteomes" id="UP000789405"/>
    </source>
</evidence>
<evidence type="ECO:0000313" key="1">
    <source>
        <dbReference type="EMBL" id="CAG8594402.1"/>
    </source>
</evidence>
<sequence>MLDYHQDYHKKRCRNVGALRIAYKRLRALILTGRRRRMYHSIQSSNLVRPLNSPFIQFEGLVNGLAEKAQGIDRKSNITQPGRLLENVISADGLSRCRDKYHYTTIRQRMWVASAARLMLW</sequence>
<organism evidence="1 2">
    <name type="scientific">Dentiscutata erythropus</name>
    <dbReference type="NCBI Taxonomy" id="1348616"/>
    <lineage>
        <taxon>Eukaryota</taxon>
        <taxon>Fungi</taxon>
        <taxon>Fungi incertae sedis</taxon>
        <taxon>Mucoromycota</taxon>
        <taxon>Glomeromycotina</taxon>
        <taxon>Glomeromycetes</taxon>
        <taxon>Diversisporales</taxon>
        <taxon>Gigasporaceae</taxon>
        <taxon>Dentiscutata</taxon>
    </lineage>
</organism>
<protein>
    <submittedName>
        <fullName evidence="1">8105_t:CDS:1</fullName>
    </submittedName>
</protein>
<accession>A0A9N9GDB1</accession>
<dbReference type="AlphaFoldDB" id="A0A9N9GDB1"/>
<dbReference type="EMBL" id="CAJVPY010003541">
    <property type="protein sequence ID" value="CAG8594402.1"/>
    <property type="molecule type" value="Genomic_DNA"/>
</dbReference>
<dbReference type="Proteomes" id="UP000789405">
    <property type="component" value="Unassembled WGS sequence"/>
</dbReference>
<gene>
    <name evidence="1" type="ORF">DERYTH_LOCUS7321</name>
</gene>
<dbReference type="OrthoDB" id="10611189at2759"/>
<proteinExistence type="predicted"/>
<name>A0A9N9GDB1_9GLOM</name>
<keyword evidence="2" id="KW-1185">Reference proteome</keyword>